<feature type="compositionally biased region" description="Low complexity" evidence="5">
    <location>
        <begin position="350"/>
        <end position="359"/>
    </location>
</feature>
<evidence type="ECO:0000256" key="3">
    <source>
        <dbReference type="ARBA" id="ARBA00022989"/>
    </source>
</evidence>
<feature type="compositionally biased region" description="Basic and acidic residues" evidence="5">
    <location>
        <begin position="377"/>
        <end position="390"/>
    </location>
</feature>
<keyword evidence="9" id="KW-1185">Reference proteome</keyword>
<dbReference type="Proteomes" id="UP000605846">
    <property type="component" value="Unassembled WGS sequence"/>
</dbReference>
<sequence>MPAGRQQVLDALPLIENKLEVWFSYLEWNSSAETRQAFMMMFYFYIFWISAHQIVETHLIMLVIGTLGITWWSPYMTLLRKYFQRTLLHSILTTVFIGPVRLGQRGPLLQWAEEYRQKAVQGHSQHDTFAFVLYENQRLTPFGQWDAPLSFDRAPWSDEASETIQPKSRFTLPAPLEIVVSDPQRHDYGWKRIWTWIWVDHDWRLDLDSDVDDLGWEYGTASWDLFDGKPKGWMSTRRRRWIRLAKLDYRVEVPPQSQQWETGDQIQTVSHATNLLEPAKSGAASLLLKLARNDSQDHLTSPTSALSSTVFSEDELTSPSVNTSRPSIISVEEKPAPRRSQSTGLPPTSPTHSSVSVNSAIDGWRSRTSSAKRRQSERRSSTGQKKREAVWKSIVVSRT</sequence>
<reference evidence="8" key="1">
    <citation type="submission" date="2020-01" db="EMBL/GenBank/DDBJ databases">
        <title>Genome Sequencing of Three Apophysomyces-Like Fungal Strains Confirms a Novel Fungal Genus in the Mucoromycota with divergent Burkholderia-like Endosymbiotic Bacteria.</title>
        <authorList>
            <person name="Stajich J.E."/>
            <person name="Macias A.M."/>
            <person name="Carter-House D."/>
            <person name="Lovett B."/>
            <person name="Kasson L.R."/>
            <person name="Berry K."/>
            <person name="Grigoriev I."/>
            <person name="Chang Y."/>
            <person name="Spatafora J."/>
            <person name="Kasson M.T."/>
        </authorList>
    </citation>
    <scope>NUCLEOTIDE SEQUENCE</scope>
    <source>
        <strain evidence="8">NRRL A-21654</strain>
    </source>
</reference>
<dbReference type="PANTHER" id="PTHR31679:SF2">
    <property type="entry name" value="PEROXISOMAL MEMBRANE PROTEIN PEX30-RELATED"/>
    <property type="match status" value="1"/>
</dbReference>
<evidence type="ECO:0000256" key="2">
    <source>
        <dbReference type="ARBA" id="ARBA00022692"/>
    </source>
</evidence>
<dbReference type="InterPro" id="IPR052646">
    <property type="entry name" value="Peroxisomal_PEX28-32"/>
</dbReference>
<protein>
    <submittedName>
        <fullName evidence="8">Peroxisome- protein</fullName>
    </submittedName>
</protein>
<dbReference type="EMBL" id="JABAYA010000161">
    <property type="protein sequence ID" value="KAF7723172.1"/>
    <property type="molecule type" value="Genomic_DNA"/>
</dbReference>
<evidence type="ECO:0000256" key="1">
    <source>
        <dbReference type="ARBA" id="ARBA00004127"/>
    </source>
</evidence>
<proteinExistence type="predicted"/>
<keyword evidence="4 6" id="KW-0472">Membrane</keyword>
<dbReference type="GO" id="GO:0005778">
    <property type="term" value="C:peroxisomal membrane"/>
    <property type="evidence" value="ECO:0007669"/>
    <property type="project" value="TreeGrafter"/>
</dbReference>
<dbReference type="SMART" id="SM00694">
    <property type="entry name" value="DysFC"/>
    <property type="match status" value="1"/>
</dbReference>
<name>A0A8H7ENS1_9FUNG</name>
<feature type="transmembrane region" description="Helical" evidence="6">
    <location>
        <begin position="60"/>
        <end position="79"/>
    </location>
</feature>
<evidence type="ECO:0000313" key="9">
    <source>
        <dbReference type="Proteomes" id="UP000605846"/>
    </source>
</evidence>
<accession>A0A8H7ENS1</accession>
<feature type="compositionally biased region" description="Polar residues" evidence="5">
    <location>
        <begin position="298"/>
        <end position="327"/>
    </location>
</feature>
<dbReference type="GO" id="GO:0007031">
    <property type="term" value="P:peroxisome organization"/>
    <property type="evidence" value="ECO:0007669"/>
    <property type="project" value="UniProtKB-ARBA"/>
</dbReference>
<keyword evidence="3 6" id="KW-1133">Transmembrane helix</keyword>
<keyword evidence="2 6" id="KW-0812">Transmembrane</keyword>
<evidence type="ECO:0000259" key="7">
    <source>
        <dbReference type="SMART" id="SM00694"/>
    </source>
</evidence>
<dbReference type="PANTHER" id="PTHR31679">
    <property type="entry name" value="PEROXISOMAL MEMBRANE PROTEIN PEX30-RELATED"/>
    <property type="match status" value="1"/>
</dbReference>
<evidence type="ECO:0000256" key="4">
    <source>
        <dbReference type="ARBA" id="ARBA00023136"/>
    </source>
</evidence>
<organism evidence="8 9">
    <name type="scientific">Apophysomyces ossiformis</name>
    <dbReference type="NCBI Taxonomy" id="679940"/>
    <lineage>
        <taxon>Eukaryota</taxon>
        <taxon>Fungi</taxon>
        <taxon>Fungi incertae sedis</taxon>
        <taxon>Mucoromycota</taxon>
        <taxon>Mucoromycotina</taxon>
        <taxon>Mucoromycetes</taxon>
        <taxon>Mucorales</taxon>
        <taxon>Mucorineae</taxon>
        <taxon>Mucoraceae</taxon>
        <taxon>Apophysomyces</taxon>
    </lineage>
</organism>
<evidence type="ECO:0000256" key="6">
    <source>
        <dbReference type="SAM" id="Phobius"/>
    </source>
</evidence>
<dbReference type="InterPro" id="IPR010482">
    <property type="entry name" value="TECPR1-like_DysF"/>
</dbReference>
<dbReference type="OrthoDB" id="5586090at2759"/>
<dbReference type="InterPro" id="IPR006614">
    <property type="entry name" value="Peroxin/Ferlin"/>
</dbReference>
<feature type="domain" description="Peroxin/Ferlin" evidence="7">
    <location>
        <begin position="215"/>
        <end position="248"/>
    </location>
</feature>
<gene>
    <name evidence="8" type="primary">PEX30_1</name>
    <name evidence="8" type="ORF">EC973_002307</name>
</gene>
<comment type="subcellular location">
    <subcellularLocation>
        <location evidence="1">Endomembrane system</location>
        <topology evidence="1">Multi-pass membrane protein</topology>
    </subcellularLocation>
</comment>
<dbReference type="Pfam" id="PF06398">
    <property type="entry name" value="Pex24p"/>
    <property type="match status" value="1"/>
</dbReference>
<evidence type="ECO:0000256" key="5">
    <source>
        <dbReference type="SAM" id="MobiDB-lite"/>
    </source>
</evidence>
<comment type="caution">
    <text evidence="8">The sequence shown here is derived from an EMBL/GenBank/DDBJ whole genome shotgun (WGS) entry which is preliminary data.</text>
</comment>
<dbReference type="AlphaFoldDB" id="A0A8H7ENS1"/>
<feature type="region of interest" description="Disordered" evidence="5">
    <location>
        <begin position="297"/>
        <end position="399"/>
    </location>
</feature>
<evidence type="ECO:0000313" key="8">
    <source>
        <dbReference type="EMBL" id="KAF7723172.1"/>
    </source>
</evidence>
<dbReference type="GO" id="GO:0012505">
    <property type="term" value="C:endomembrane system"/>
    <property type="evidence" value="ECO:0007669"/>
    <property type="project" value="UniProtKB-SubCell"/>
</dbReference>